<sequence>MDDCNAPYELVWCEDLRLGLSAIEWEVPARASRGNTSTSPNLIRGDETSCADDWEPGNLESKEIQVEMDDVPLKGAIGAHPCPGEQATLRKTQPRDLVLEQTLAIEKSIWWHGDPEPYAYVPQDIPRGSHAPVARTVRGTPDEAVFLRASSTRNQLCIFIDQPAGTGLAQPPHSNAYTPSHAPRQVNSSKGVDGISSGQTDLRTTTPYPAIGLNPEVAKTSHEDQCSSRWYICHQIPSLSNMIFCKFTKNVKCDR</sequence>
<dbReference type="AlphaFoldDB" id="A0A9Q8SXG9"/>
<evidence type="ECO:0000313" key="3">
    <source>
        <dbReference type="Proteomes" id="UP000830671"/>
    </source>
</evidence>
<gene>
    <name evidence="2" type="ORF">CLUP02_10844</name>
</gene>
<dbReference type="Proteomes" id="UP000830671">
    <property type="component" value="Chromosome 5"/>
</dbReference>
<name>A0A9Q8SXG9_9PEZI</name>
<dbReference type="GeneID" id="73344826"/>
<feature type="region of interest" description="Disordered" evidence="1">
    <location>
        <begin position="169"/>
        <end position="214"/>
    </location>
</feature>
<feature type="compositionally biased region" description="Polar residues" evidence="1">
    <location>
        <begin position="185"/>
        <end position="207"/>
    </location>
</feature>
<evidence type="ECO:0000313" key="2">
    <source>
        <dbReference type="EMBL" id="UQC85347.1"/>
    </source>
</evidence>
<keyword evidence="3" id="KW-1185">Reference proteome</keyword>
<proteinExistence type="predicted"/>
<dbReference type="EMBL" id="CP019477">
    <property type="protein sequence ID" value="UQC85347.1"/>
    <property type="molecule type" value="Genomic_DNA"/>
</dbReference>
<evidence type="ECO:0000256" key="1">
    <source>
        <dbReference type="SAM" id="MobiDB-lite"/>
    </source>
</evidence>
<dbReference type="RefSeq" id="XP_049146961.1">
    <property type="nucleotide sequence ID" value="XM_049289816.1"/>
</dbReference>
<organism evidence="2 3">
    <name type="scientific">Colletotrichum lupini</name>
    <dbReference type="NCBI Taxonomy" id="145971"/>
    <lineage>
        <taxon>Eukaryota</taxon>
        <taxon>Fungi</taxon>
        <taxon>Dikarya</taxon>
        <taxon>Ascomycota</taxon>
        <taxon>Pezizomycotina</taxon>
        <taxon>Sordariomycetes</taxon>
        <taxon>Hypocreomycetidae</taxon>
        <taxon>Glomerellales</taxon>
        <taxon>Glomerellaceae</taxon>
        <taxon>Colletotrichum</taxon>
        <taxon>Colletotrichum acutatum species complex</taxon>
    </lineage>
</organism>
<protein>
    <submittedName>
        <fullName evidence="2">Uncharacterized protein</fullName>
    </submittedName>
</protein>
<feature type="region of interest" description="Disordered" evidence="1">
    <location>
        <begin position="30"/>
        <end position="52"/>
    </location>
</feature>
<reference evidence="2" key="1">
    <citation type="journal article" date="2021" name="Mol. Plant Microbe Interact.">
        <title>Complete Genome Sequence of the Plant-Pathogenic Fungus Colletotrichum lupini.</title>
        <authorList>
            <person name="Baroncelli R."/>
            <person name="Pensec F."/>
            <person name="Da Lio D."/>
            <person name="Boufleur T."/>
            <person name="Vicente I."/>
            <person name="Sarrocco S."/>
            <person name="Picot A."/>
            <person name="Baraldi E."/>
            <person name="Sukno S."/>
            <person name="Thon M."/>
            <person name="Le Floch G."/>
        </authorList>
    </citation>
    <scope>NUCLEOTIDE SEQUENCE</scope>
    <source>
        <strain evidence="2">IMI 504893</strain>
    </source>
</reference>
<dbReference type="KEGG" id="clup:CLUP02_10844"/>
<accession>A0A9Q8SXG9</accession>